<feature type="transmembrane region" description="Helical" evidence="1">
    <location>
        <begin position="118"/>
        <end position="142"/>
    </location>
</feature>
<dbReference type="Pfam" id="PF12679">
    <property type="entry name" value="ABC2_membrane_2"/>
    <property type="match status" value="1"/>
</dbReference>
<keyword evidence="3" id="KW-1185">Reference proteome</keyword>
<name>Q0W7S9_METAR</name>
<dbReference type="GO" id="GO:0005886">
    <property type="term" value="C:plasma membrane"/>
    <property type="evidence" value="ECO:0007669"/>
    <property type="project" value="UniProtKB-SubCell"/>
</dbReference>
<feature type="transmembrane region" description="Helical" evidence="1">
    <location>
        <begin position="30"/>
        <end position="56"/>
    </location>
</feature>
<feature type="transmembrane region" description="Helical" evidence="1">
    <location>
        <begin position="76"/>
        <end position="97"/>
    </location>
</feature>
<dbReference type="KEGG" id="rci:RCIX50"/>
<proteinExistence type="predicted"/>
<reference evidence="2 3" key="1">
    <citation type="journal article" date="2006" name="Science">
        <title>Genome of rice cluster I archaea -- the key methane producers in the rice rhizosphere.</title>
        <authorList>
            <person name="Erkel C."/>
            <person name="Kube M."/>
            <person name="Reinhardt R."/>
            <person name="Liesack W."/>
        </authorList>
    </citation>
    <scope>NUCLEOTIDE SEQUENCE [LARGE SCALE GENOMIC DNA]</scope>
    <source>
        <strain evidence="3">DSM 22066 / NBRC 105507 / MRE50</strain>
    </source>
</reference>
<protein>
    <recommendedName>
        <fullName evidence="4">ABC-type transport system, permease component</fullName>
    </recommendedName>
</protein>
<feature type="transmembrane region" description="Helical" evidence="1">
    <location>
        <begin position="189"/>
        <end position="209"/>
    </location>
</feature>
<dbReference type="STRING" id="351160.RCIX50"/>
<keyword evidence="1" id="KW-1133">Transmembrane helix</keyword>
<dbReference type="PANTHER" id="PTHR43471:SF12">
    <property type="entry name" value="HYPOTHETICAL MEMBRANE PROTEIN, CONSERVED"/>
    <property type="match status" value="1"/>
</dbReference>
<dbReference type="EMBL" id="AM114193">
    <property type="protein sequence ID" value="CAJ35564.1"/>
    <property type="molecule type" value="Genomic_DNA"/>
</dbReference>
<evidence type="ECO:0000256" key="1">
    <source>
        <dbReference type="SAM" id="Phobius"/>
    </source>
</evidence>
<dbReference type="AlphaFoldDB" id="Q0W7S9"/>
<evidence type="ECO:0008006" key="4">
    <source>
        <dbReference type="Google" id="ProtNLM"/>
    </source>
</evidence>
<keyword evidence="1" id="KW-0812">Transmembrane</keyword>
<keyword evidence="1" id="KW-0472">Membrane</keyword>
<sequence length="264" mass="28690">MQPVTGSGWTLGLANMLKKENRLWWGDKRWLIQMFVWTVVVTGLLAATLYIVTHVAPPDETEIQDMGSLAVLGSELFFSIAGFAMVFGVIILTHDAIIKERDSGTIEWLLSKPLSRKAFVIAKLIASTIGMTVIMVLLQGALSYTVISLFHGSTIALLPFIGGLALIWLACMFYMALLLLLGTVTTSRGLVLGSAIGFFMLGGLVPMFFSQSAYFTPWKLVDIATAVSLGTPLTAEIAMPILATVVWIVIFIAGSLCRVEKLEI</sequence>
<dbReference type="Proteomes" id="UP000000663">
    <property type="component" value="Chromosome"/>
</dbReference>
<feature type="transmembrane region" description="Helical" evidence="1">
    <location>
        <begin position="237"/>
        <end position="257"/>
    </location>
</feature>
<organism evidence="2 3">
    <name type="scientific">Methanocella arvoryzae (strain DSM 22066 / NBRC 105507 / MRE50)</name>
    <dbReference type="NCBI Taxonomy" id="351160"/>
    <lineage>
        <taxon>Archaea</taxon>
        <taxon>Methanobacteriati</taxon>
        <taxon>Methanobacteriota</taxon>
        <taxon>Stenosarchaea group</taxon>
        <taxon>Methanomicrobia</taxon>
        <taxon>Methanocellales</taxon>
        <taxon>Methanocellaceae</taxon>
        <taxon>Methanocella</taxon>
    </lineage>
</organism>
<accession>Q0W7S9</accession>
<feature type="transmembrane region" description="Helical" evidence="1">
    <location>
        <begin position="154"/>
        <end position="182"/>
    </location>
</feature>
<gene>
    <name evidence="2" type="ORF">RCIX50</name>
</gene>
<dbReference type="PANTHER" id="PTHR43471">
    <property type="entry name" value="ABC TRANSPORTER PERMEASE"/>
    <property type="match status" value="1"/>
</dbReference>
<dbReference type="eggNOG" id="arCOG02436">
    <property type="taxonomic scope" value="Archaea"/>
</dbReference>
<evidence type="ECO:0000313" key="3">
    <source>
        <dbReference type="Proteomes" id="UP000000663"/>
    </source>
</evidence>
<evidence type="ECO:0000313" key="2">
    <source>
        <dbReference type="EMBL" id="CAJ35564.1"/>
    </source>
</evidence>
<dbReference type="GO" id="GO:0140359">
    <property type="term" value="F:ABC-type transporter activity"/>
    <property type="evidence" value="ECO:0007669"/>
    <property type="project" value="InterPro"/>
</dbReference>